<gene>
    <name evidence="2" type="ORF">MC7420_5150</name>
</gene>
<feature type="compositionally biased region" description="Basic and acidic residues" evidence="1">
    <location>
        <begin position="108"/>
        <end position="118"/>
    </location>
</feature>
<accession>B4W1F9</accession>
<protein>
    <submittedName>
        <fullName evidence="2">Uncharacterized protein</fullName>
    </submittedName>
</protein>
<evidence type="ECO:0000313" key="2">
    <source>
        <dbReference type="EMBL" id="EDX72006.1"/>
    </source>
</evidence>
<dbReference type="eggNOG" id="ENOG5032Y29">
    <property type="taxonomic scope" value="Bacteria"/>
</dbReference>
<proteinExistence type="predicted"/>
<dbReference type="EMBL" id="DS989868">
    <property type="protein sequence ID" value="EDX72006.1"/>
    <property type="molecule type" value="Genomic_DNA"/>
</dbReference>
<dbReference type="Proteomes" id="UP000003835">
    <property type="component" value="Unassembled WGS sequence"/>
</dbReference>
<keyword evidence="3" id="KW-1185">Reference proteome</keyword>
<reference evidence="2 3" key="1">
    <citation type="submission" date="2008-07" db="EMBL/GenBank/DDBJ databases">
        <authorList>
            <person name="Tandeau de Marsac N."/>
            <person name="Ferriera S."/>
            <person name="Johnson J."/>
            <person name="Kravitz S."/>
            <person name="Beeson K."/>
            <person name="Sutton G."/>
            <person name="Rogers Y.-H."/>
            <person name="Friedman R."/>
            <person name="Frazier M."/>
            <person name="Venter J.C."/>
        </authorList>
    </citation>
    <scope>NUCLEOTIDE SEQUENCE [LARGE SCALE GENOMIC DNA]</scope>
    <source>
        <strain evidence="2 3">PCC 7420</strain>
    </source>
</reference>
<dbReference type="AlphaFoldDB" id="B4W1F9"/>
<dbReference type="STRING" id="118168.MC7420_5150"/>
<feature type="region of interest" description="Disordered" evidence="1">
    <location>
        <begin position="107"/>
        <end position="127"/>
    </location>
</feature>
<name>B4W1F9_9CYAN</name>
<organism evidence="2 3">
    <name type="scientific">Coleofasciculus chthonoplastes PCC 7420</name>
    <dbReference type="NCBI Taxonomy" id="118168"/>
    <lineage>
        <taxon>Bacteria</taxon>
        <taxon>Bacillati</taxon>
        <taxon>Cyanobacteriota</taxon>
        <taxon>Cyanophyceae</taxon>
        <taxon>Coleofasciculales</taxon>
        <taxon>Coleofasciculaceae</taxon>
        <taxon>Coleofasciculus</taxon>
    </lineage>
</organism>
<dbReference type="HOGENOM" id="CLU_153659_0_0_3"/>
<evidence type="ECO:0000313" key="3">
    <source>
        <dbReference type="Proteomes" id="UP000003835"/>
    </source>
</evidence>
<sequence>MTIEIKRLKMSDLYDLIHKIQKRPSMYLGKPHISNLRSCLSGYNLARRQLGITPTQQEQEFVEFPNWIKKKFNISTGQSWDNIILFYSEDERTALNKFFELFQEFTQESEKNGKHESTEEQVESPIL</sequence>
<evidence type="ECO:0000256" key="1">
    <source>
        <dbReference type="SAM" id="MobiDB-lite"/>
    </source>
</evidence>